<dbReference type="Proteomes" id="UP000019116">
    <property type="component" value="Chromosome 7B"/>
</dbReference>
<keyword evidence="2" id="KW-0433">Leucine-rich repeat</keyword>
<keyword evidence="12" id="KW-1185">Reference proteome</keyword>
<dbReference type="InterPro" id="IPR041118">
    <property type="entry name" value="Rx_N"/>
</dbReference>
<evidence type="ECO:0000256" key="5">
    <source>
        <dbReference type="ARBA" id="ARBA00022821"/>
    </source>
</evidence>
<gene>
    <name evidence="11" type="primary">LOC123158312</name>
</gene>
<dbReference type="Gene3D" id="1.20.5.4130">
    <property type="match status" value="2"/>
</dbReference>
<dbReference type="PANTHER" id="PTHR19338">
    <property type="entry name" value="TRANSLOCASE OF INNER MITOCHONDRIAL MEMBRANE 13 HOMOLOG"/>
    <property type="match status" value="1"/>
</dbReference>
<evidence type="ECO:0000256" key="3">
    <source>
        <dbReference type="ARBA" id="ARBA00022737"/>
    </source>
</evidence>
<dbReference type="PANTHER" id="PTHR19338:SF54">
    <property type="entry name" value="AAA+ ATPASE DOMAIN-CONTAINING PROTEIN"/>
    <property type="match status" value="1"/>
</dbReference>
<protein>
    <recommendedName>
        <fullName evidence="13">Rx N-terminal domain-containing protein</fullName>
    </recommendedName>
</protein>
<dbReference type="GO" id="GO:0051707">
    <property type="term" value="P:response to other organism"/>
    <property type="evidence" value="ECO:0007669"/>
    <property type="project" value="UniProtKB-ARBA"/>
</dbReference>
<dbReference type="SMR" id="A0A3B6S826"/>
<dbReference type="GO" id="GO:0006952">
    <property type="term" value="P:defense response"/>
    <property type="evidence" value="ECO:0007669"/>
    <property type="project" value="UniProtKB-KW"/>
</dbReference>
<proteinExistence type="inferred from homology"/>
<feature type="domain" description="NB-ARC" evidence="8">
    <location>
        <begin position="343"/>
        <end position="443"/>
    </location>
</feature>
<dbReference type="CDD" id="cd14798">
    <property type="entry name" value="RX-CC_like"/>
    <property type="match status" value="2"/>
</dbReference>
<reference evidence="11" key="2">
    <citation type="submission" date="2018-10" db="UniProtKB">
        <authorList>
            <consortium name="EnsemblPlants"/>
        </authorList>
    </citation>
    <scope>IDENTIFICATION</scope>
</reference>
<feature type="domain" description="Disease resistance R13L4/SHOC-2-like LRR" evidence="10">
    <location>
        <begin position="464"/>
        <end position="831"/>
    </location>
</feature>
<evidence type="ECO:0000256" key="6">
    <source>
        <dbReference type="ARBA" id="ARBA00023054"/>
    </source>
</evidence>
<keyword evidence="4" id="KW-0547">Nucleotide-binding</keyword>
<dbReference type="InterPro" id="IPR032675">
    <property type="entry name" value="LRR_dom_sf"/>
</dbReference>
<name>A0A3B6S826_WHEAT</name>
<dbReference type="Gramene" id="TraesCS7B03G0020900.4">
    <property type="protein sequence ID" value="TraesCS7B03G0020900.4.CDS"/>
    <property type="gene ID" value="TraesCS7B03G0020900"/>
</dbReference>
<evidence type="ECO:0000259" key="10">
    <source>
        <dbReference type="Pfam" id="PF23598"/>
    </source>
</evidence>
<feature type="coiled-coil region" evidence="7">
    <location>
        <begin position="284"/>
        <end position="311"/>
    </location>
</feature>
<dbReference type="GO" id="GO:0043531">
    <property type="term" value="F:ADP binding"/>
    <property type="evidence" value="ECO:0007669"/>
    <property type="project" value="InterPro"/>
</dbReference>
<dbReference type="Pfam" id="PF23598">
    <property type="entry name" value="LRR_14"/>
    <property type="match status" value="1"/>
</dbReference>
<dbReference type="SUPFAM" id="SSF52047">
    <property type="entry name" value="RNI-like"/>
    <property type="match status" value="1"/>
</dbReference>
<evidence type="ECO:0000256" key="1">
    <source>
        <dbReference type="ARBA" id="ARBA00008894"/>
    </source>
</evidence>
<dbReference type="InterPro" id="IPR002182">
    <property type="entry name" value="NB-ARC"/>
</dbReference>
<sequence>MEAAAGALSPVLRKLGELLAGEYNLEKRVRKGVQSLRTELEMMHAVLREVGKVPPDQLQEPVRIWAGKVRDLSCDMEDAVDDFLARVGEGSGSKPTDMRSRVNKFLKKTTELFGKDKALHQICDAINEAQDLAKELADMRKTYKLDMCSTTDCATIEPYHITGRDMEVAAGAMGPVIRKLGELLVGEYNLEKRVKKGVQSLQNELEMMHAVLCKVGEVRPDQLEVPIRIWAGKVKELSCDMEEAIDNFMVHVDEGSSSKPANMSDRVKKFLKKTTKLFAKIKALHELRNAIKKAQDLAKKLTDLCKRYELDMCSTSNGATIDPRVLALQKDEGELVGLDHTRDELIKTLISEEGSSMEQLKTISIVGVGGLGKTTLTKAVFEKIKAQFDCAAFVHVGQNPDIRKIFKDVLYGLDKEKFKDIHNTTKDENLLKDISEFLVDKRLSLHNIKAEVQNHQFDSTRVSKVRTFAVFSPVTCDWLPSLSSFHFLRVLDLGNCGSPESSSGISLKYVGNLIHLRYLGLKNADVQELPVDIGKLQLLQTLDIRKTRIKELPASVVQLRKLICLYVDDGLRLPKGMGNLTSLEVLEQVKLTSSPHMVRELSHLTEVRTLTLNCRHFDEDLINIDILIESLENLHKLQNLVIVRGRKVMDRIRMRESWVPPPHLCSFDSFESSSLFQGSVFSRHPKWVNSTSLPHLSTLAITVFKLQEGDIQIIAMLPALRSLRLCGRRVMGTLVVMADAFPCARFCTFTGFLTPPCLFPPGAMPKVEHLGFEVFAQSIASGELDCGMGHLPSLEHVEVVLGHDNSSDEEIETARAWLRCAAEAHPNRPTIEIQTYAG</sequence>
<dbReference type="InterPro" id="IPR038005">
    <property type="entry name" value="RX-like_CC"/>
</dbReference>
<evidence type="ECO:0000256" key="4">
    <source>
        <dbReference type="ARBA" id="ARBA00022741"/>
    </source>
</evidence>
<dbReference type="InterPro" id="IPR055414">
    <property type="entry name" value="LRR_R13L4/SHOC2-like"/>
</dbReference>
<reference evidence="11" key="1">
    <citation type="submission" date="2018-08" db="EMBL/GenBank/DDBJ databases">
        <authorList>
            <person name="Rossello M."/>
        </authorList>
    </citation>
    <scope>NUCLEOTIDE SEQUENCE [LARGE SCALE GENOMIC DNA]</scope>
    <source>
        <strain evidence="11">cv. Chinese Spring</strain>
    </source>
</reference>
<dbReference type="Gramene" id="TraesCS7B02G008900.4">
    <property type="protein sequence ID" value="TraesCS7B02G008900.4"/>
    <property type="gene ID" value="TraesCS7B02G008900"/>
</dbReference>
<evidence type="ECO:0000259" key="8">
    <source>
        <dbReference type="Pfam" id="PF00931"/>
    </source>
</evidence>
<dbReference type="Gene3D" id="3.80.10.10">
    <property type="entry name" value="Ribonuclease Inhibitor"/>
    <property type="match status" value="1"/>
</dbReference>
<dbReference type="InterPro" id="IPR027417">
    <property type="entry name" value="P-loop_NTPase"/>
</dbReference>
<dbReference type="EnsemblPlants" id="TraesCS7B02G008900.4">
    <property type="protein sequence ID" value="TraesCS7B02G008900.4"/>
    <property type="gene ID" value="TraesCS7B02G008900"/>
</dbReference>
<dbReference type="SUPFAM" id="SSF52540">
    <property type="entry name" value="P-loop containing nucleoside triphosphate hydrolases"/>
    <property type="match status" value="1"/>
</dbReference>
<evidence type="ECO:0000313" key="12">
    <source>
        <dbReference type="Proteomes" id="UP000019116"/>
    </source>
</evidence>
<evidence type="ECO:0000256" key="2">
    <source>
        <dbReference type="ARBA" id="ARBA00022614"/>
    </source>
</evidence>
<dbReference type="Pfam" id="PF18052">
    <property type="entry name" value="Rx_N"/>
    <property type="match status" value="2"/>
</dbReference>
<dbReference type="Gene3D" id="3.40.50.300">
    <property type="entry name" value="P-loop containing nucleotide triphosphate hydrolases"/>
    <property type="match status" value="1"/>
</dbReference>
<organism evidence="11">
    <name type="scientific">Triticum aestivum</name>
    <name type="common">Wheat</name>
    <dbReference type="NCBI Taxonomy" id="4565"/>
    <lineage>
        <taxon>Eukaryota</taxon>
        <taxon>Viridiplantae</taxon>
        <taxon>Streptophyta</taxon>
        <taxon>Embryophyta</taxon>
        <taxon>Tracheophyta</taxon>
        <taxon>Spermatophyta</taxon>
        <taxon>Magnoliopsida</taxon>
        <taxon>Liliopsida</taxon>
        <taxon>Poales</taxon>
        <taxon>Poaceae</taxon>
        <taxon>BOP clade</taxon>
        <taxon>Pooideae</taxon>
        <taxon>Triticodae</taxon>
        <taxon>Triticeae</taxon>
        <taxon>Triticinae</taxon>
        <taxon>Triticum</taxon>
    </lineage>
</organism>
<keyword evidence="6 7" id="KW-0175">Coiled coil</keyword>
<feature type="domain" description="Disease resistance N-terminal" evidence="9">
    <location>
        <begin position="7"/>
        <end position="93"/>
    </location>
</feature>
<keyword evidence="5" id="KW-0611">Plant defense</keyword>
<keyword evidence="3" id="KW-0677">Repeat</keyword>
<dbReference type="Pfam" id="PF00931">
    <property type="entry name" value="NB-ARC"/>
    <property type="match status" value="1"/>
</dbReference>
<comment type="similarity">
    <text evidence="1">Belongs to the disease resistance NB-LRR family.</text>
</comment>
<evidence type="ECO:0000313" key="11">
    <source>
        <dbReference type="EnsemblPlants" id="TraesCS7B02G008900.4"/>
    </source>
</evidence>
<feature type="domain" description="Disease resistance N-terminal" evidence="9">
    <location>
        <begin position="172"/>
        <end position="259"/>
    </location>
</feature>
<evidence type="ECO:0000256" key="7">
    <source>
        <dbReference type="SAM" id="Coils"/>
    </source>
</evidence>
<accession>A0A3B6S826</accession>
<evidence type="ECO:0000259" key="9">
    <source>
        <dbReference type="Pfam" id="PF18052"/>
    </source>
</evidence>
<dbReference type="AlphaFoldDB" id="A0A3B6S826"/>
<evidence type="ECO:0008006" key="13">
    <source>
        <dbReference type="Google" id="ProtNLM"/>
    </source>
</evidence>